<name>A0A271J3T2_9BACT</name>
<dbReference type="AlphaFoldDB" id="A0A271J3T2"/>
<dbReference type="RefSeq" id="WP_095511680.1">
    <property type="nucleotide sequence ID" value="NZ_MQWD01000001.1"/>
</dbReference>
<gene>
    <name evidence="2" type="ORF">BSZ37_16965</name>
</gene>
<dbReference type="Proteomes" id="UP000216339">
    <property type="component" value="Unassembled WGS sequence"/>
</dbReference>
<reference evidence="2 3" key="1">
    <citation type="submission" date="2016-11" db="EMBL/GenBank/DDBJ databases">
        <title>Study of marine rhodopsin-containing bacteria.</title>
        <authorList>
            <person name="Yoshizawa S."/>
            <person name="Kumagai Y."/>
            <person name="Kogure K."/>
        </authorList>
    </citation>
    <scope>NUCLEOTIDE SEQUENCE [LARGE SCALE GENOMIC DNA]</scope>
    <source>
        <strain evidence="2 3">SAORIC-28</strain>
    </source>
</reference>
<sequence>MATRKQSSDDPTTDRPDATLDSATAADVTPADDFSSPPSSPEADAVVEAVRAAVAELEGPEAADALAELVRSRVGPHGVDVSPCAALRGVPVLLGRDLAGAEPVGRLEDLADVEATRAALRRPLPPSVAAAFARPADGADPAPIALPGGGSLRPDPAVPGALDVVRGLYDSAAGFRLLDVAGAPWSRSTSPRVALREPDGALSADGRDVPASVVRHVGAGEALYRCHLTGRYFVLPARARVPCLEWDALTGNRVAPRVRPVLPALVEAGAEAVRLALWRRPFLDVLEAADLLLRSVEGFGLALSLGDAAVPVAWPSAPANWRQLEEK</sequence>
<evidence type="ECO:0000256" key="1">
    <source>
        <dbReference type="SAM" id="MobiDB-lite"/>
    </source>
</evidence>
<protein>
    <submittedName>
        <fullName evidence="2">Uncharacterized protein</fullName>
    </submittedName>
</protein>
<proteinExistence type="predicted"/>
<feature type="compositionally biased region" description="Basic and acidic residues" evidence="1">
    <location>
        <begin position="1"/>
        <end position="18"/>
    </location>
</feature>
<evidence type="ECO:0000313" key="3">
    <source>
        <dbReference type="Proteomes" id="UP000216339"/>
    </source>
</evidence>
<comment type="caution">
    <text evidence="2">The sequence shown here is derived from an EMBL/GenBank/DDBJ whole genome shotgun (WGS) entry which is preliminary data.</text>
</comment>
<evidence type="ECO:0000313" key="2">
    <source>
        <dbReference type="EMBL" id="PAP78010.1"/>
    </source>
</evidence>
<organism evidence="2 3">
    <name type="scientific">Rubrivirga marina</name>
    <dbReference type="NCBI Taxonomy" id="1196024"/>
    <lineage>
        <taxon>Bacteria</taxon>
        <taxon>Pseudomonadati</taxon>
        <taxon>Rhodothermota</taxon>
        <taxon>Rhodothermia</taxon>
        <taxon>Rhodothermales</taxon>
        <taxon>Rubricoccaceae</taxon>
        <taxon>Rubrivirga</taxon>
    </lineage>
</organism>
<feature type="region of interest" description="Disordered" evidence="1">
    <location>
        <begin position="1"/>
        <end position="44"/>
    </location>
</feature>
<keyword evidence="3" id="KW-1185">Reference proteome</keyword>
<accession>A0A271J3T2</accession>
<dbReference type="EMBL" id="MQWD01000001">
    <property type="protein sequence ID" value="PAP78010.1"/>
    <property type="molecule type" value="Genomic_DNA"/>
</dbReference>
<feature type="compositionally biased region" description="Low complexity" evidence="1">
    <location>
        <begin position="31"/>
        <end position="44"/>
    </location>
</feature>